<feature type="transmembrane region" description="Helical" evidence="1">
    <location>
        <begin position="12"/>
        <end position="32"/>
    </location>
</feature>
<feature type="transmembrane region" description="Helical" evidence="1">
    <location>
        <begin position="52"/>
        <end position="72"/>
    </location>
</feature>
<name>A0ABX0A6F3_9BACI</name>
<keyword evidence="1" id="KW-1133">Transmembrane helix</keyword>
<keyword evidence="1" id="KW-0812">Transmembrane</keyword>
<comment type="caution">
    <text evidence="2">The sequence shown here is derived from an EMBL/GenBank/DDBJ whole genome shotgun (WGS) entry which is preliminary data.</text>
</comment>
<keyword evidence="1" id="KW-0472">Membrane</keyword>
<proteinExistence type="predicted"/>
<dbReference type="EMBL" id="JAACYS010000103">
    <property type="protein sequence ID" value="NCU18995.1"/>
    <property type="molecule type" value="Genomic_DNA"/>
</dbReference>
<keyword evidence="3" id="KW-1185">Reference proteome</keyword>
<evidence type="ECO:0000256" key="1">
    <source>
        <dbReference type="SAM" id="Phobius"/>
    </source>
</evidence>
<dbReference type="Proteomes" id="UP000743899">
    <property type="component" value="Unassembled WGS sequence"/>
</dbReference>
<gene>
    <name evidence="2" type="ORF">GW534_15100</name>
</gene>
<protein>
    <submittedName>
        <fullName evidence="2">Uncharacterized protein</fullName>
    </submittedName>
</protein>
<reference evidence="2 3" key="1">
    <citation type="submission" date="2020-01" db="EMBL/GenBank/DDBJ databases">
        <title>A novel Bacillus sp. from Pasinler.</title>
        <authorList>
            <person name="Adiguzel A."/>
            <person name="Ay H."/>
            <person name="Baltaci M.O."/>
        </authorList>
    </citation>
    <scope>NUCLEOTIDE SEQUENCE [LARGE SCALE GENOMIC DNA]</scope>
    <source>
        <strain evidence="2 3">P1</strain>
    </source>
</reference>
<evidence type="ECO:0000313" key="3">
    <source>
        <dbReference type="Proteomes" id="UP000743899"/>
    </source>
</evidence>
<sequence>MREYDARSVFTAIGICWTLIGLILITFIPSAILNIRYVTDEVFIGLLPKWSLFTYGLGVVFIGLAALLLGFIGIKRNTVIISILLFIISIPIFFFASKSHETISVHGFEFQRPFTFAIDQYSWENVEIVNRHDIADGNEFDGYEIIFSDGTTYILEEDNRILHGHPMFLSMVRHHGIDINYNP</sequence>
<dbReference type="RefSeq" id="WP_161921823.1">
    <property type="nucleotide sequence ID" value="NZ_JAACYS010000103.1"/>
</dbReference>
<evidence type="ECO:0000313" key="2">
    <source>
        <dbReference type="EMBL" id="NCU18995.1"/>
    </source>
</evidence>
<feature type="transmembrane region" description="Helical" evidence="1">
    <location>
        <begin position="79"/>
        <end position="96"/>
    </location>
</feature>
<organism evidence="2 3">
    <name type="scientific">Pallidibacillus pasinlerensis</name>
    <dbReference type="NCBI Taxonomy" id="2703818"/>
    <lineage>
        <taxon>Bacteria</taxon>
        <taxon>Bacillati</taxon>
        <taxon>Bacillota</taxon>
        <taxon>Bacilli</taxon>
        <taxon>Bacillales</taxon>
        <taxon>Bacillaceae</taxon>
        <taxon>Pallidibacillus</taxon>
    </lineage>
</organism>
<accession>A0ABX0A6F3</accession>